<feature type="transmembrane region" description="Helical" evidence="1">
    <location>
        <begin position="335"/>
        <end position="351"/>
    </location>
</feature>
<dbReference type="PANTHER" id="PTHR14859:SF1">
    <property type="entry name" value="PGAP2-INTERACTING PROTEIN"/>
    <property type="match status" value="1"/>
</dbReference>
<feature type="transmembrane region" description="Helical" evidence="1">
    <location>
        <begin position="84"/>
        <end position="103"/>
    </location>
</feature>
<dbReference type="EMBL" id="MU826838">
    <property type="protein sequence ID" value="KAJ7372110.1"/>
    <property type="molecule type" value="Genomic_DNA"/>
</dbReference>
<evidence type="ECO:0000259" key="4">
    <source>
        <dbReference type="Pfam" id="PF23226"/>
    </source>
</evidence>
<dbReference type="InterPro" id="IPR051916">
    <property type="entry name" value="GPI-anchor_lipid_remodeler"/>
</dbReference>
<feature type="transmembrane region" description="Helical" evidence="1">
    <location>
        <begin position="191"/>
        <end position="214"/>
    </location>
</feature>
<sequence length="694" mass="78134">MAEVSEAKVVSQRSLRRRRRELRHRAQSLVEGATDPWEEVEEYETDIPEGEEDEFIDEETAEVADHEEVIEFTYTIRELCAEMILGYVWWSLVHAIAPMIWFYPLNELEISGYEAFVITILSPIFTGMSSLLHFSGTIHGLAFWRVLSLVGVASFQAPTTLIRLVMLAFGCGTAMLWFCGMIWSKDPKERVLSFWGLILGLFLLLVLRISYVTVNPIWSDVTSNRVILLIAVIATLDRVYTGYMMSISQSGPQSKSSTEPQDSQVSGPGWFVVSLGFGALLFLTHDVFGEVSLVCRWAVSGYPHTGPKPNPWGASVIVALGVGVLLSRYQWTSNLFWWLIGCAGAALLYFAPRYWSLVGGLMLGVYTMSIWPAMIDRLFCRPVARTLTLANLVYIVLFLGSVWVVAYNFVPGGEYTRERTHVLLGIIMVFIGLALRTKSTPDVKEAYGKIKKEEKVNDDEKHPSVQPSSKRKPLAVKFNNVAFLEEHGDRFWFFRTHVIPVLVCIIIVAVVLMAVRFHRLDYPTPQKEDPKVFSAMIWTVHFAYDNVGWPSFERAAQMINDTDADVVGFLESDCSKPYLGNHDLAMWFEERLGMYSDFGPSTRDHTWGATLLSKYPIVKSLHHLLPSPEGELAPALSATINISGNLVDFVLVHMGNDRDNLDRRLQAQELARIMDESPNPVGVSGICDIIPRKS</sequence>
<dbReference type="PANTHER" id="PTHR14859">
    <property type="entry name" value="CALCOFLUOR WHITE HYPERSENSITIVE PROTEIN PRECURSOR"/>
    <property type="match status" value="1"/>
</dbReference>
<dbReference type="Pfam" id="PF23021">
    <property type="entry name" value="6TM_2nd_PGAP2IP"/>
    <property type="match status" value="1"/>
</dbReference>
<feature type="transmembrane region" description="Helical" evidence="1">
    <location>
        <begin position="226"/>
        <end position="245"/>
    </location>
</feature>
<dbReference type="InterPro" id="IPR036691">
    <property type="entry name" value="Endo/exonu/phosph_ase_sf"/>
</dbReference>
<feature type="transmembrane region" description="Helical" evidence="1">
    <location>
        <begin position="498"/>
        <end position="517"/>
    </location>
</feature>
<evidence type="ECO:0000313" key="6">
    <source>
        <dbReference type="Proteomes" id="UP001163046"/>
    </source>
</evidence>
<dbReference type="InterPro" id="IPR053911">
    <property type="entry name" value="PGAP2IP_TM_2nd"/>
</dbReference>
<dbReference type="OrthoDB" id="68581at2759"/>
<keyword evidence="1" id="KW-1133">Transmembrane helix</keyword>
<dbReference type="SUPFAM" id="SSF56219">
    <property type="entry name" value="DNase I-like"/>
    <property type="match status" value="1"/>
</dbReference>
<feature type="transmembrane region" description="Helical" evidence="1">
    <location>
        <begin position="419"/>
        <end position="435"/>
    </location>
</feature>
<feature type="domain" description="PGAP2IP second transmembrane" evidence="2">
    <location>
        <begin position="269"/>
        <end position="439"/>
    </location>
</feature>
<feature type="transmembrane region" description="Helical" evidence="1">
    <location>
        <begin position="387"/>
        <end position="407"/>
    </location>
</feature>
<dbReference type="GO" id="GO:0006506">
    <property type="term" value="P:GPI anchor biosynthetic process"/>
    <property type="evidence" value="ECO:0007669"/>
    <property type="project" value="TreeGrafter"/>
</dbReference>
<evidence type="ECO:0000259" key="2">
    <source>
        <dbReference type="Pfam" id="PF23021"/>
    </source>
</evidence>
<feature type="transmembrane region" description="Helical" evidence="1">
    <location>
        <begin position="312"/>
        <end position="328"/>
    </location>
</feature>
<feature type="transmembrane region" description="Helical" evidence="1">
    <location>
        <begin position="357"/>
        <end position="375"/>
    </location>
</feature>
<dbReference type="Pfam" id="PF23022">
    <property type="entry name" value="6TM_1st_PGAP2IP"/>
    <property type="match status" value="1"/>
</dbReference>
<proteinExistence type="predicted"/>
<feature type="transmembrane region" description="Helical" evidence="1">
    <location>
        <begin position="265"/>
        <end position="283"/>
    </location>
</feature>
<feature type="transmembrane region" description="Helical" evidence="1">
    <location>
        <begin position="115"/>
        <end position="134"/>
    </location>
</feature>
<keyword evidence="1" id="KW-0812">Transmembrane</keyword>
<feature type="transmembrane region" description="Helical" evidence="1">
    <location>
        <begin position="141"/>
        <end position="158"/>
    </location>
</feature>
<dbReference type="Proteomes" id="UP001163046">
    <property type="component" value="Unassembled WGS sequence"/>
</dbReference>
<organism evidence="5 6">
    <name type="scientific">Desmophyllum pertusum</name>
    <dbReference type="NCBI Taxonomy" id="174260"/>
    <lineage>
        <taxon>Eukaryota</taxon>
        <taxon>Metazoa</taxon>
        <taxon>Cnidaria</taxon>
        <taxon>Anthozoa</taxon>
        <taxon>Hexacorallia</taxon>
        <taxon>Scleractinia</taxon>
        <taxon>Caryophylliina</taxon>
        <taxon>Caryophylliidae</taxon>
        <taxon>Desmophyllum</taxon>
    </lineage>
</organism>
<accession>A0A9W9YZ67</accession>
<dbReference type="InterPro" id="IPR053912">
    <property type="entry name" value="PGAP2IP_TM_1nd"/>
</dbReference>
<feature type="transmembrane region" description="Helical" evidence="1">
    <location>
        <begin position="164"/>
        <end position="184"/>
    </location>
</feature>
<protein>
    <submittedName>
        <fullName evidence="5">Protein cwh43</fullName>
    </submittedName>
</protein>
<feature type="domain" description="PGAP2IP first transmembrane" evidence="3">
    <location>
        <begin position="87"/>
        <end position="235"/>
    </location>
</feature>
<gene>
    <name evidence="5" type="primary">CWH43_1</name>
    <name evidence="5" type="ORF">OS493_020535</name>
</gene>
<name>A0A9W9YZ67_9CNID</name>
<dbReference type="GO" id="GO:0016020">
    <property type="term" value="C:membrane"/>
    <property type="evidence" value="ECO:0007669"/>
    <property type="project" value="GOC"/>
</dbReference>
<comment type="caution">
    <text evidence="5">The sequence shown here is derived from an EMBL/GenBank/DDBJ whole genome shotgun (WGS) entry which is preliminary data.</text>
</comment>
<dbReference type="Gene3D" id="3.60.10.10">
    <property type="entry name" value="Endonuclease/exonuclease/phosphatase"/>
    <property type="match status" value="1"/>
</dbReference>
<dbReference type="AlphaFoldDB" id="A0A9W9YZ67"/>
<dbReference type="InterPro" id="IPR057315">
    <property type="entry name" value="Exo_endo_phos_PGAP2IP_C"/>
</dbReference>
<evidence type="ECO:0000259" key="3">
    <source>
        <dbReference type="Pfam" id="PF23022"/>
    </source>
</evidence>
<dbReference type="GO" id="GO:0005783">
    <property type="term" value="C:endoplasmic reticulum"/>
    <property type="evidence" value="ECO:0007669"/>
    <property type="project" value="TreeGrafter"/>
</dbReference>
<feature type="domain" description="PGAP2IP C-terminal nuclease-like" evidence="4">
    <location>
        <begin position="531"/>
        <end position="681"/>
    </location>
</feature>
<keyword evidence="1" id="KW-0472">Membrane</keyword>
<evidence type="ECO:0000256" key="1">
    <source>
        <dbReference type="SAM" id="Phobius"/>
    </source>
</evidence>
<dbReference type="Pfam" id="PF23226">
    <property type="entry name" value="Exo_endo_phos_PGAP2IP"/>
    <property type="match status" value="1"/>
</dbReference>
<reference evidence="5" key="1">
    <citation type="submission" date="2023-01" db="EMBL/GenBank/DDBJ databases">
        <title>Genome assembly of the deep-sea coral Lophelia pertusa.</title>
        <authorList>
            <person name="Herrera S."/>
            <person name="Cordes E."/>
        </authorList>
    </citation>
    <scope>NUCLEOTIDE SEQUENCE</scope>
    <source>
        <strain evidence="5">USNM1676648</strain>
        <tissue evidence="5">Polyp</tissue>
    </source>
</reference>
<keyword evidence="6" id="KW-1185">Reference proteome</keyword>
<evidence type="ECO:0000313" key="5">
    <source>
        <dbReference type="EMBL" id="KAJ7372110.1"/>
    </source>
</evidence>